<dbReference type="GO" id="GO:0030424">
    <property type="term" value="C:axon"/>
    <property type="evidence" value="ECO:0007669"/>
    <property type="project" value="TreeGrafter"/>
</dbReference>
<name>A0A8S2VM43_9BILA</name>
<dbReference type="Pfam" id="PF15778">
    <property type="entry name" value="UNC80_N"/>
    <property type="match status" value="2"/>
</dbReference>
<dbReference type="GO" id="GO:0055080">
    <property type="term" value="P:monoatomic cation homeostasis"/>
    <property type="evidence" value="ECO:0007669"/>
    <property type="project" value="TreeGrafter"/>
</dbReference>
<dbReference type="EMBL" id="CAJOBA010068682">
    <property type="protein sequence ID" value="CAF4378674.1"/>
    <property type="molecule type" value="Genomic_DNA"/>
</dbReference>
<evidence type="ECO:0000313" key="5">
    <source>
        <dbReference type="Proteomes" id="UP000682733"/>
    </source>
</evidence>
<dbReference type="GO" id="GO:0034703">
    <property type="term" value="C:cation channel complex"/>
    <property type="evidence" value="ECO:0007669"/>
    <property type="project" value="TreeGrafter"/>
</dbReference>
<evidence type="ECO:0000259" key="2">
    <source>
        <dbReference type="Pfam" id="PF15778"/>
    </source>
</evidence>
<feature type="domain" description="Cation channel complex component UNC80 N-terminal" evidence="2">
    <location>
        <begin position="30"/>
        <end position="117"/>
    </location>
</feature>
<feature type="non-terminal residue" evidence="4">
    <location>
        <position position="1"/>
    </location>
</feature>
<dbReference type="InterPro" id="IPR031542">
    <property type="entry name" value="UNC80_N"/>
</dbReference>
<dbReference type="Proteomes" id="UP000682733">
    <property type="component" value="Unassembled WGS sequence"/>
</dbReference>
<dbReference type="GO" id="GO:0005261">
    <property type="term" value="F:monoatomic cation channel activity"/>
    <property type="evidence" value="ECO:0007669"/>
    <property type="project" value="TreeGrafter"/>
</dbReference>
<proteinExistence type="predicted"/>
<dbReference type="AlphaFoldDB" id="A0A8S2VM43"/>
<accession>A0A8S2VM43</accession>
<comment type="caution">
    <text evidence="4">The sequence shown here is derived from an EMBL/GenBank/DDBJ whole genome shotgun (WGS) entry which is preliminary data.</text>
</comment>
<feature type="domain" description="Cation channel complex component UNC80 N-terminal" evidence="2">
    <location>
        <begin position="194"/>
        <end position="300"/>
    </location>
</feature>
<sequence length="360" mass="40544">IYPFMPKRQTNNTSSNQRNADKSSSDNDDVIPIPVQIFLWNQSNPFIKQKFGNLTDASAISFERVLVENVLHGLSPSLSDAITSIQRWLLIKAAFPHVMHACAASIEHSLHTQQQQTALLSSSLSVSPSSSSQLQVPLQFQTSQLTAGTPTLPFSPSLPTPSLAELPIPLVQAQAQPLPLFRLSSSPPPSISTSQNSHSHRLGKTEIRLLHTLHWMILDAFSVCKTPDYSDEDSTSYLLPLSTIQLFIYLFIPYVHTYMQYNEKEFLKNADLSDGMRLLWQPLLEYRQPNIRMFKAYVKPILKYGNCTNNGFISYDKGHSNNVTFFIKNNPKSRLSFFIESPTPIATSNAIEEEQEEDEN</sequence>
<dbReference type="PANTHER" id="PTHR31781">
    <property type="entry name" value="UNC80"/>
    <property type="match status" value="1"/>
</dbReference>
<evidence type="ECO:0000256" key="1">
    <source>
        <dbReference type="SAM" id="MobiDB-lite"/>
    </source>
</evidence>
<dbReference type="PANTHER" id="PTHR31781:SF1">
    <property type="entry name" value="PROTEIN UNC-80 HOMOLOG"/>
    <property type="match status" value="1"/>
</dbReference>
<gene>
    <name evidence="3" type="ORF">OVA965_LOCUS40893</name>
    <name evidence="4" type="ORF">TMI583_LOCUS42424</name>
</gene>
<protein>
    <recommendedName>
        <fullName evidence="2">Cation channel complex component UNC80 N-terminal domain-containing protein</fullName>
    </recommendedName>
</protein>
<dbReference type="Proteomes" id="UP000677228">
    <property type="component" value="Unassembled WGS sequence"/>
</dbReference>
<organism evidence="4 5">
    <name type="scientific">Didymodactylos carnosus</name>
    <dbReference type="NCBI Taxonomy" id="1234261"/>
    <lineage>
        <taxon>Eukaryota</taxon>
        <taxon>Metazoa</taxon>
        <taxon>Spiralia</taxon>
        <taxon>Gnathifera</taxon>
        <taxon>Rotifera</taxon>
        <taxon>Eurotatoria</taxon>
        <taxon>Bdelloidea</taxon>
        <taxon>Philodinida</taxon>
        <taxon>Philodinidae</taxon>
        <taxon>Didymodactylos</taxon>
    </lineage>
</organism>
<dbReference type="EMBL" id="CAJNOK010045620">
    <property type="protein sequence ID" value="CAF1579841.1"/>
    <property type="molecule type" value="Genomic_DNA"/>
</dbReference>
<evidence type="ECO:0000313" key="4">
    <source>
        <dbReference type="EMBL" id="CAF4378674.1"/>
    </source>
</evidence>
<evidence type="ECO:0000313" key="3">
    <source>
        <dbReference type="EMBL" id="CAF1579841.1"/>
    </source>
</evidence>
<reference evidence="4" key="1">
    <citation type="submission" date="2021-02" db="EMBL/GenBank/DDBJ databases">
        <authorList>
            <person name="Nowell W R."/>
        </authorList>
    </citation>
    <scope>NUCLEOTIDE SEQUENCE</scope>
</reference>
<feature type="compositionally biased region" description="Polar residues" evidence="1">
    <location>
        <begin position="8"/>
        <end position="18"/>
    </location>
</feature>
<feature type="non-terminal residue" evidence="4">
    <location>
        <position position="360"/>
    </location>
</feature>
<feature type="region of interest" description="Disordered" evidence="1">
    <location>
        <begin position="1"/>
        <end position="28"/>
    </location>
</feature>